<feature type="non-terminal residue" evidence="2">
    <location>
        <position position="1"/>
    </location>
</feature>
<name>A0A699V2S1_TANCI</name>
<proteinExistence type="predicted"/>
<accession>A0A699V2S1</accession>
<feature type="compositionally biased region" description="Low complexity" evidence="1">
    <location>
        <begin position="51"/>
        <end position="73"/>
    </location>
</feature>
<reference evidence="2" key="1">
    <citation type="journal article" date="2019" name="Sci. Rep.">
        <title>Draft genome of Tanacetum cinerariifolium, the natural source of mosquito coil.</title>
        <authorList>
            <person name="Yamashiro T."/>
            <person name="Shiraishi A."/>
            <person name="Satake H."/>
            <person name="Nakayama K."/>
        </authorList>
    </citation>
    <scope>NUCLEOTIDE SEQUENCE</scope>
</reference>
<feature type="region of interest" description="Disordered" evidence="1">
    <location>
        <begin position="51"/>
        <end position="93"/>
    </location>
</feature>
<organism evidence="2">
    <name type="scientific">Tanacetum cinerariifolium</name>
    <name type="common">Dalmatian daisy</name>
    <name type="synonym">Chrysanthemum cinerariifolium</name>
    <dbReference type="NCBI Taxonomy" id="118510"/>
    <lineage>
        <taxon>Eukaryota</taxon>
        <taxon>Viridiplantae</taxon>
        <taxon>Streptophyta</taxon>
        <taxon>Embryophyta</taxon>
        <taxon>Tracheophyta</taxon>
        <taxon>Spermatophyta</taxon>
        <taxon>Magnoliopsida</taxon>
        <taxon>eudicotyledons</taxon>
        <taxon>Gunneridae</taxon>
        <taxon>Pentapetalae</taxon>
        <taxon>asterids</taxon>
        <taxon>campanulids</taxon>
        <taxon>Asterales</taxon>
        <taxon>Asteraceae</taxon>
        <taxon>Asteroideae</taxon>
        <taxon>Anthemideae</taxon>
        <taxon>Anthemidinae</taxon>
        <taxon>Tanacetum</taxon>
    </lineage>
</organism>
<protein>
    <submittedName>
        <fullName evidence="2">Uncharacterized protein</fullName>
    </submittedName>
</protein>
<comment type="caution">
    <text evidence="2">The sequence shown here is derived from an EMBL/GenBank/DDBJ whole genome shotgun (WGS) entry which is preliminary data.</text>
</comment>
<dbReference type="AlphaFoldDB" id="A0A699V2S1"/>
<sequence length="93" mass="9318">RFRAGQLGRPLRPAAAGNRWRTWLGALLAAGSLGQLLAPKAAAQTTIRGTAGPLPAAVPASAPASSTGSPAASDQTTQPLRGLREAARGGSQH</sequence>
<gene>
    <name evidence="2" type="ORF">Tci_900979</name>
</gene>
<dbReference type="EMBL" id="BKCJ011390839">
    <property type="protein sequence ID" value="GFD29010.1"/>
    <property type="molecule type" value="Genomic_DNA"/>
</dbReference>
<evidence type="ECO:0000256" key="1">
    <source>
        <dbReference type="SAM" id="MobiDB-lite"/>
    </source>
</evidence>
<evidence type="ECO:0000313" key="2">
    <source>
        <dbReference type="EMBL" id="GFD29010.1"/>
    </source>
</evidence>